<evidence type="ECO:0000313" key="2">
    <source>
        <dbReference type="EMBL" id="NMM96556.1"/>
    </source>
</evidence>
<feature type="transmembrane region" description="Helical" evidence="1">
    <location>
        <begin position="210"/>
        <end position="233"/>
    </location>
</feature>
<reference evidence="2 3" key="1">
    <citation type="submission" date="2020-02" db="EMBL/GenBank/DDBJ databases">
        <title>Characterization of phylogenetic diversity of novel bifidobacterial species isolated in Czech ZOOs.</title>
        <authorList>
            <person name="Lugli G.A."/>
            <person name="Vera N.B."/>
            <person name="Ventura M."/>
        </authorList>
    </citation>
    <scope>NUCLEOTIDE SEQUENCE [LARGE SCALE GENOMIC DNA]</scope>
    <source>
        <strain evidence="2 3">DSM 109960</strain>
    </source>
</reference>
<evidence type="ECO:0000256" key="1">
    <source>
        <dbReference type="SAM" id="Phobius"/>
    </source>
</evidence>
<dbReference type="Proteomes" id="UP000529710">
    <property type="component" value="Unassembled WGS sequence"/>
</dbReference>
<feature type="transmembrane region" description="Helical" evidence="1">
    <location>
        <begin position="105"/>
        <end position="134"/>
    </location>
</feature>
<name>A0A7Y0HUU4_9BIFI</name>
<keyword evidence="3" id="KW-1185">Reference proteome</keyword>
<sequence length="282" mass="30856">MSVSLLRQQLSRTLRSWRFSAIAGIGIVLVALNYWTTFHATFVLPKSDPTFFRYMMLFSDVGAGGSIYCMLLPCIAALAGGGLYSDEKNSGRLRMMLVRTGRRDVLRSSFCAGFVLGGCGGVLPLLLNLVVAVIRQPHMSFIDGVDHIATNPYFAYYPVIRADSWLYPLYKASQPLMLVVVFALIFVLSGAYACLAIGASAFIGKRYVEILVPFAVSLLIWLLPAILPIHAQLVANEFSQVVFLNFSADAGPYGAWGAVANVMLSLVLAEVLYGIELHRDTL</sequence>
<keyword evidence="1" id="KW-1133">Transmembrane helix</keyword>
<dbReference type="AlphaFoldDB" id="A0A7Y0HUU4"/>
<feature type="transmembrane region" description="Helical" evidence="1">
    <location>
        <begin position="21"/>
        <end position="45"/>
    </location>
</feature>
<feature type="transmembrane region" description="Helical" evidence="1">
    <location>
        <begin position="65"/>
        <end position="84"/>
    </location>
</feature>
<evidence type="ECO:0000313" key="3">
    <source>
        <dbReference type="Proteomes" id="UP000529710"/>
    </source>
</evidence>
<comment type="caution">
    <text evidence="2">The sequence shown here is derived from an EMBL/GenBank/DDBJ whole genome shotgun (WGS) entry which is preliminary data.</text>
</comment>
<dbReference type="EMBL" id="JAAIIF010000009">
    <property type="protein sequence ID" value="NMM96556.1"/>
    <property type="molecule type" value="Genomic_DNA"/>
</dbReference>
<accession>A0A7Y0HUU4</accession>
<feature type="transmembrane region" description="Helical" evidence="1">
    <location>
        <begin position="176"/>
        <end position="203"/>
    </location>
</feature>
<gene>
    <name evidence="2" type="ORF">G1C98_1292</name>
</gene>
<feature type="transmembrane region" description="Helical" evidence="1">
    <location>
        <begin position="253"/>
        <end position="275"/>
    </location>
</feature>
<dbReference type="RefSeq" id="WP_169080448.1">
    <property type="nucleotide sequence ID" value="NZ_JAAIIF010000009.1"/>
</dbReference>
<keyword evidence="1" id="KW-0812">Transmembrane</keyword>
<proteinExistence type="predicted"/>
<organism evidence="2 3">
    <name type="scientific">Bifidobacterium erythrocebi</name>
    <dbReference type="NCBI Taxonomy" id="2675325"/>
    <lineage>
        <taxon>Bacteria</taxon>
        <taxon>Bacillati</taxon>
        <taxon>Actinomycetota</taxon>
        <taxon>Actinomycetes</taxon>
        <taxon>Bifidobacteriales</taxon>
        <taxon>Bifidobacteriaceae</taxon>
        <taxon>Bifidobacterium</taxon>
    </lineage>
</organism>
<protein>
    <submittedName>
        <fullName evidence="2">Uncharacterized protein</fullName>
    </submittedName>
</protein>
<keyword evidence="1" id="KW-0472">Membrane</keyword>